<dbReference type="Pfam" id="PF03358">
    <property type="entry name" value="FMN_red"/>
    <property type="match status" value="1"/>
</dbReference>
<feature type="domain" description="NADPH-dependent FMN reductase-like" evidence="1">
    <location>
        <begin position="3"/>
        <end position="146"/>
    </location>
</feature>
<dbReference type="RefSeq" id="WP_236866145.1">
    <property type="nucleotide sequence ID" value="NZ_BAABAZ010000006.1"/>
</dbReference>
<dbReference type="InterPro" id="IPR050712">
    <property type="entry name" value="NAD(P)H-dep_reductase"/>
</dbReference>
<dbReference type="InterPro" id="IPR029039">
    <property type="entry name" value="Flavoprotein-like_sf"/>
</dbReference>
<keyword evidence="3" id="KW-1185">Reference proteome</keyword>
<sequence>MLKIAIIAGSNRPNALNPQVVDWVAEQLAQRGDVEAEVVRYDDFNLPVLDEPVPAGAHMYQNDHTKAWGAKLADFDGYIFVTPEYNHSVPGNLKNALDYVAVEFNHKVGAIVNYGADKGVRAAEHLRLILINTKMATVRDQTSFSIFTDFADGKFAPQAVSSQSFTPMVDDLVLWGEALKGVRERIAEKAAAGA</sequence>
<dbReference type="InterPro" id="IPR005025">
    <property type="entry name" value="FMN_Rdtase-like_dom"/>
</dbReference>
<evidence type="ECO:0000259" key="1">
    <source>
        <dbReference type="Pfam" id="PF03358"/>
    </source>
</evidence>
<organism evidence="2 3">
    <name type="scientific">Brevibacterium daeguense</name>
    <dbReference type="NCBI Taxonomy" id="909936"/>
    <lineage>
        <taxon>Bacteria</taxon>
        <taxon>Bacillati</taxon>
        <taxon>Actinomycetota</taxon>
        <taxon>Actinomycetes</taxon>
        <taxon>Micrococcales</taxon>
        <taxon>Brevibacteriaceae</taxon>
        <taxon>Brevibacterium</taxon>
    </lineage>
</organism>
<dbReference type="PANTHER" id="PTHR30543:SF21">
    <property type="entry name" value="NAD(P)H-DEPENDENT FMN REDUCTASE LOT6"/>
    <property type="match status" value="1"/>
</dbReference>
<evidence type="ECO:0000313" key="2">
    <source>
        <dbReference type="EMBL" id="GAA4284359.1"/>
    </source>
</evidence>
<name>A0ABP8EK67_9MICO</name>
<comment type="caution">
    <text evidence="2">The sequence shown here is derived from an EMBL/GenBank/DDBJ whole genome shotgun (WGS) entry which is preliminary data.</text>
</comment>
<dbReference type="Gene3D" id="3.40.50.360">
    <property type="match status" value="1"/>
</dbReference>
<accession>A0ABP8EK67</accession>
<dbReference type="Proteomes" id="UP001501586">
    <property type="component" value="Unassembled WGS sequence"/>
</dbReference>
<evidence type="ECO:0000313" key="3">
    <source>
        <dbReference type="Proteomes" id="UP001501586"/>
    </source>
</evidence>
<dbReference type="EMBL" id="BAABAZ010000006">
    <property type="protein sequence ID" value="GAA4284359.1"/>
    <property type="molecule type" value="Genomic_DNA"/>
</dbReference>
<protein>
    <submittedName>
        <fullName evidence="2">NADPH-dependent FMN reductase</fullName>
    </submittedName>
</protein>
<proteinExistence type="predicted"/>
<reference evidence="3" key="1">
    <citation type="journal article" date="2019" name="Int. J. Syst. Evol. Microbiol.">
        <title>The Global Catalogue of Microorganisms (GCM) 10K type strain sequencing project: providing services to taxonomists for standard genome sequencing and annotation.</title>
        <authorList>
            <consortium name="The Broad Institute Genomics Platform"/>
            <consortium name="The Broad Institute Genome Sequencing Center for Infectious Disease"/>
            <person name="Wu L."/>
            <person name="Ma J."/>
        </authorList>
    </citation>
    <scope>NUCLEOTIDE SEQUENCE [LARGE SCALE GENOMIC DNA]</scope>
    <source>
        <strain evidence="3">JCM 17458</strain>
    </source>
</reference>
<gene>
    <name evidence="2" type="ORF">GCM10022261_18900</name>
</gene>
<dbReference type="SUPFAM" id="SSF52218">
    <property type="entry name" value="Flavoproteins"/>
    <property type="match status" value="1"/>
</dbReference>
<dbReference type="PANTHER" id="PTHR30543">
    <property type="entry name" value="CHROMATE REDUCTASE"/>
    <property type="match status" value="1"/>
</dbReference>